<name>A0A835G0E3_SPOEX</name>
<feature type="region of interest" description="Disordered" evidence="1">
    <location>
        <begin position="1"/>
        <end position="32"/>
    </location>
</feature>
<feature type="compositionally biased region" description="Basic and acidic residues" evidence="1">
    <location>
        <begin position="16"/>
        <end position="31"/>
    </location>
</feature>
<organism evidence="2 3">
    <name type="scientific">Spodoptera exigua</name>
    <name type="common">Beet armyworm</name>
    <name type="synonym">Noctua fulgens</name>
    <dbReference type="NCBI Taxonomy" id="7107"/>
    <lineage>
        <taxon>Eukaryota</taxon>
        <taxon>Metazoa</taxon>
        <taxon>Ecdysozoa</taxon>
        <taxon>Arthropoda</taxon>
        <taxon>Hexapoda</taxon>
        <taxon>Insecta</taxon>
        <taxon>Pterygota</taxon>
        <taxon>Neoptera</taxon>
        <taxon>Endopterygota</taxon>
        <taxon>Lepidoptera</taxon>
        <taxon>Glossata</taxon>
        <taxon>Ditrysia</taxon>
        <taxon>Noctuoidea</taxon>
        <taxon>Noctuidae</taxon>
        <taxon>Amphipyrinae</taxon>
        <taxon>Spodoptera</taxon>
    </lineage>
</organism>
<evidence type="ECO:0000256" key="1">
    <source>
        <dbReference type="SAM" id="MobiDB-lite"/>
    </source>
</evidence>
<sequence length="75" mass="8079">MSNRVDLRSLGALSNEPKHDHPSPKGSRESQPEILVASVRWLPKSVNLRLSPEPFVRIPPCLGSPEGRLGLGGAS</sequence>
<dbReference type="EMBL" id="JACKWZ010000824">
    <property type="protein sequence ID" value="KAF9405054.1"/>
    <property type="molecule type" value="Genomic_DNA"/>
</dbReference>
<keyword evidence="3" id="KW-1185">Reference proteome</keyword>
<gene>
    <name evidence="2" type="ORF">HW555_014034</name>
</gene>
<proteinExistence type="predicted"/>
<reference evidence="2" key="1">
    <citation type="submission" date="2020-08" db="EMBL/GenBank/DDBJ databases">
        <title>Spodoptera exigua strain:BAW_Kor-Di-RS1 Genome sequencing and assembly.</title>
        <authorList>
            <person name="Kim J."/>
            <person name="Nam H.Y."/>
            <person name="Kwon M."/>
            <person name="Choi J.H."/>
            <person name="Cho S.R."/>
            <person name="Kim G.-H."/>
        </authorList>
    </citation>
    <scope>NUCLEOTIDE SEQUENCE</scope>
    <source>
        <strain evidence="2">BAW_Kor-Di-RS1</strain>
        <tissue evidence="2">Whole-body</tissue>
    </source>
</reference>
<protein>
    <submittedName>
        <fullName evidence="2">Uncharacterized protein</fullName>
    </submittedName>
</protein>
<evidence type="ECO:0000313" key="3">
    <source>
        <dbReference type="Proteomes" id="UP000648187"/>
    </source>
</evidence>
<dbReference type="AlphaFoldDB" id="A0A835G0E3"/>
<evidence type="ECO:0000313" key="2">
    <source>
        <dbReference type="EMBL" id="KAF9405054.1"/>
    </source>
</evidence>
<dbReference type="Proteomes" id="UP000648187">
    <property type="component" value="Unassembled WGS sequence"/>
</dbReference>
<comment type="caution">
    <text evidence="2">The sequence shown here is derived from an EMBL/GenBank/DDBJ whole genome shotgun (WGS) entry which is preliminary data.</text>
</comment>
<accession>A0A835G0E3</accession>